<dbReference type="GO" id="GO:0006357">
    <property type="term" value="P:regulation of transcription by RNA polymerase II"/>
    <property type="evidence" value="ECO:0007669"/>
    <property type="project" value="InterPro"/>
</dbReference>
<comment type="similarity">
    <text evidence="2">Belongs to the Mediator complex subunit 10 family.</text>
</comment>
<dbReference type="EMBL" id="JALJOS010000001">
    <property type="protein sequence ID" value="KAK9844880.1"/>
    <property type="molecule type" value="Genomic_DNA"/>
</dbReference>
<reference evidence="7 8" key="1">
    <citation type="journal article" date="2024" name="Nat. Commun.">
        <title>Phylogenomics reveals the evolutionary origins of lichenization in chlorophyte algae.</title>
        <authorList>
            <person name="Puginier C."/>
            <person name="Libourel C."/>
            <person name="Otte J."/>
            <person name="Skaloud P."/>
            <person name="Haon M."/>
            <person name="Grisel S."/>
            <person name="Petersen M."/>
            <person name="Berrin J.G."/>
            <person name="Delaux P.M."/>
            <person name="Dal Grande F."/>
            <person name="Keller J."/>
        </authorList>
    </citation>
    <scope>NUCLEOTIDE SEQUENCE [LARGE SCALE GENOMIC DNA]</scope>
    <source>
        <strain evidence="7 8">SAG 2145</strain>
    </source>
</reference>
<evidence type="ECO:0000256" key="3">
    <source>
        <dbReference type="ARBA" id="ARBA00023015"/>
    </source>
</evidence>
<proteinExistence type="inferred from homology"/>
<accession>A0AAW1SGB4</accession>
<dbReference type="GO" id="GO:0003712">
    <property type="term" value="F:transcription coregulator activity"/>
    <property type="evidence" value="ECO:0007669"/>
    <property type="project" value="InterPro"/>
</dbReference>
<keyword evidence="4" id="KW-0804">Transcription</keyword>
<feature type="region of interest" description="Disordered" evidence="6">
    <location>
        <begin position="911"/>
        <end position="1069"/>
    </location>
</feature>
<dbReference type="SUPFAM" id="SSF48371">
    <property type="entry name" value="ARM repeat"/>
    <property type="match status" value="1"/>
</dbReference>
<dbReference type="Proteomes" id="UP001438707">
    <property type="component" value="Unassembled WGS sequence"/>
</dbReference>
<comment type="caution">
    <text evidence="7">The sequence shown here is derived from an EMBL/GenBank/DDBJ whole genome shotgun (WGS) entry which is preliminary data.</text>
</comment>
<evidence type="ECO:0000313" key="7">
    <source>
        <dbReference type="EMBL" id="KAK9844880.1"/>
    </source>
</evidence>
<sequence>MPEGQVDRTPLKKSIEKALRHIAELEATISDFNGDQGLLEQRIKAYLEELQTIHALRDLVDVEVPVDLIRYLDEGGNPDTYTAQAFKQSLQSNQLSKGKVDAIKSFRDEILEQASKLQSGDQQLQATALLQLLGLAAERRDIGGFADLTCQHIVANPQAAAASKRLAYELVQVASLQAGLWDLVCRGIKSDISAAFNSDVQCAALETLPQVPGPQLRPLLAEGDFARALIPCLRSSSADVRATAMASVAQCLADPHLLSGIASSEAAFTTAPIWAVAFGDALLDPIPLACTAAHAAIAQLLKGNGTPKPGPSWQLRAAVCQTLCQHVLNAFPAVLRRASRLAFADQVHVAAGLVGVLQYAASCGFRYPEAVARAGTPKTPKSAAQDALFGSVLAASTGSGTGSSADLGTGPAQAASMVEQAGEYLLELLDSVNAAVVFEAARGLLSLVALRAAQSTWSSELASVASGSASSWGPAAVAALCELWDRQPQGLGHAQIIAVLAPCLKHLAVSAQLALIRQLFPMIASLPMAGDRTAALALTWRAVLELDLQTRRAVRCNDRAVAGAELKATLSDPFVKEAITSTSTGTSTTGMQSPAFREELVCTLLASVRAHPRAQSHSFPGASPLLQANGAVGQPEDLARMTHLAAHGQRVAELADWHGSAKIALQGSKACLGWEREPAQGTYACTIVVDMWLQLLQHALHASHVLPAVPAPLDPRLSASFGILAGMESQVAASVAEHNAALQNLLGQMLTHWRVLSAAVKPRVLWVACHHLHFPGRLNHVWVNLLNAMSSQLEGKERELEFRRVRASKAAASDGSLVPRGTSGAAEGGYITVDEAEIRAEGVESALIAVQRIVNLLAFNAMKGITPALQEIARNTVTVIQPYAKSTKAGQGSRESCLRILQQLVPIATAVLPDPPQGDGPQANGNEGPHQDSTGQLRFGSGPKQPDSPMPLSSQFSGLPGSGPLALPPPPVPAPPVPMPTPPAPSPAIPASNGNVQLPAPRGLGLDLADLIGEPSPSSNGGPVTEAPLAPQATSNGGPPPAATPAVPPPPPPEPDLDEGPYRASREGYPMAAPTTATLQATRRATRYLKLEQQLAAGVAAAASLFDALPGIVQESHEAEVMPSLPEAMAIVAGAEEDKEGVGLGSGASTELTGVADPLRLMARHELDPTADTLSIQLHIYNRLSVGIKGFTIRLALGGPLTSEGKAAPLVRVPVLAAGDTTTWQAAFRICGFGRLTIQPYISLPAQAAMLPGDDPSLRCLPYSVSPVLLLRRPTHPPSGEAFFQQWSSMPASTEVEGVCRAPGVQGGLAMLSRLQEGPLSRVLLTGIPAQGGFNAVYLGHTPQGDPLAMVMSGRLLPSDTRAQSGLGALATDPLANQQSSPGRVAVRMSIRSTSGDVIAAINADRSAWIEELGGGALSEGASAESLGHTGLPSIHPAVAHLKGLYVLPKMPTGDNAAFELLGGLSSTDTQAAITQEWYRIRAAATSSK</sequence>
<feature type="compositionally biased region" description="Pro residues" evidence="6">
    <location>
        <begin position="1038"/>
        <end position="1054"/>
    </location>
</feature>
<dbReference type="Pfam" id="PF09748">
    <property type="entry name" value="Med10"/>
    <property type="match status" value="1"/>
</dbReference>
<gene>
    <name evidence="7" type="ORF">WJX74_008085</name>
</gene>
<dbReference type="InterPro" id="IPR016024">
    <property type="entry name" value="ARM-type_fold"/>
</dbReference>
<dbReference type="InterPro" id="IPR019145">
    <property type="entry name" value="Mediator_Med10"/>
</dbReference>
<feature type="compositionally biased region" description="Pro residues" evidence="6">
    <location>
        <begin position="966"/>
        <end position="988"/>
    </location>
</feature>
<name>A0AAW1SGB4_9CHLO</name>
<keyword evidence="5" id="KW-0539">Nucleus</keyword>
<organism evidence="7 8">
    <name type="scientific">Apatococcus lobatus</name>
    <dbReference type="NCBI Taxonomy" id="904363"/>
    <lineage>
        <taxon>Eukaryota</taxon>
        <taxon>Viridiplantae</taxon>
        <taxon>Chlorophyta</taxon>
        <taxon>core chlorophytes</taxon>
        <taxon>Trebouxiophyceae</taxon>
        <taxon>Chlorellales</taxon>
        <taxon>Chlorellaceae</taxon>
        <taxon>Apatococcus</taxon>
    </lineage>
</organism>
<evidence type="ECO:0000256" key="5">
    <source>
        <dbReference type="ARBA" id="ARBA00023242"/>
    </source>
</evidence>
<evidence type="ECO:0000256" key="6">
    <source>
        <dbReference type="SAM" id="MobiDB-lite"/>
    </source>
</evidence>
<keyword evidence="3" id="KW-0805">Transcription regulation</keyword>
<evidence type="ECO:0000256" key="2">
    <source>
        <dbReference type="ARBA" id="ARBA00005389"/>
    </source>
</evidence>
<dbReference type="Gene3D" id="1.25.10.10">
    <property type="entry name" value="Leucine-rich Repeat Variant"/>
    <property type="match status" value="1"/>
</dbReference>
<dbReference type="GO" id="GO:0016592">
    <property type="term" value="C:mediator complex"/>
    <property type="evidence" value="ECO:0007669"/>
    <property type="project" value="InterPro"/>
</dbReference>
<dbReference type="PANTHER" id="PTHR36029:SF1">
    <property type="entry name" value="PROTEIN TPLATE"/>
    <property type="match status" value="1"/>
</dbReference>
<dbReference type="GO" id="GO:0006897">
    <property type="term" value="P:endocytosis"/>
    <property type="evidence" value="ECO:0007669"/>
    <property type="project" value="InterPro"/>
</dbReference>
<dbReference type="InterPro" id="IPR011989">
    <property type="entry name" value="ARM-like"/>
</dbReference>
<evidence type="ECO:0008006" key="9">
    <source>
        <dbReference type="Google" id="ProtNLM"/>
    </source>
</evidence>
<evidence type="ECO:0000256" key="1">
    <source>
        <dbReference type="ARBA" id="ARBA00004123"/>
    </source>
</evidence>
<evidence type="ECO:0000256" key="4">
    <source>
        <dbReference type="ARBA" id="ARBA00023163"/>
    </source>
</evidence>
<keyword evidence="8" id="KW-1185">Reference proteome</keyword>
<dbReference type="PANTHER" id="PTHR36029">
    <property type="entry name" value="TSET COMPLEX MEMBER TSTA"/>
    <property type="match status" value="1"/>
</dbReference>
<dbReference type="InterPro" id="IPR037501">
    <property type="entry name" value="TPLATE"/>
</dbReference>
<protein>
    <recommendedName>
        <fullName evidence="9">Mediator complex subunit 10</fullName>
    </recommendedName>
</protein>
<evidence type="ECO:0000313" key="8">
    <source>
        <dbReference type="Proteomes" id="UP001438707"/>
    </source>
</evidence>
<comment type="subcellular location">
    <subcellularLocation>
        <location evidence="1">Nucleus</location>
    </subcellularLocation>
</comment>